<keyword evidence="3" id="KW-1185">Reference proteome</keyword>
<evidence type="ECO:0000313" key="3">
    <source>
        <dbReference type="Proteomes" id="UP000325945"/>
    </source>
</evidence>
<evidence type="ECO:0000256" key="1">
    <source>
        <dbReference type="SAM" id="MobiDB-lite"/>
    </source>
</evidence>
<accession>A0A5N6X7A3</accession>
<feature type="compositionally biased region" description="Basic residues" evidence="1">
    <location>
        <begin position="108"/>
        <end position="117"/>
    </location>
</feature>
<dbReference type="Proteomes" id="UP000325945">
    <property type="component" value="Unassembled WGS sequence"/>
</dbReference>
<dbReference type="EMBL" id="ML741787">
    <property type="protein sequence ID" value="KAE8328206.1"/>
    <property type="molecule type" value="Genomic_DNA"/>
</dbReference>
<proteinExistence type="predicted"/>
<protein>
    <submittedName>
        <fullName evidence="2">Uncharacterized protein</fullName>
    </submittedName>
</protein>
<gene>
    <name evidence="2" type="ORF">BDV39DRAFT_72069</name>
</gene>
<sequence length="139" mass="15760">MSASTKHGPGFIVGHSGLASPVYHHFSASEVWERQTDMAIVYSDYYGVLYIGFHADPRFSVFALEPFWEIWRSLVQGSAELMPMPGVRQVYLQSYGCSPPTSAGGCHRTSRKPKKEKHQPINVMQSFVVQSRRRCRVRP</sequence>
<name>A0A5N6X7A3_9EURO</name>
<organism evidence="2 3">
    <name type="scientific">Aspergillus sergii</name>
    <dbReference type="NCBI Taxonomy" id="1034303"/>
    <lineage>
        <taxon>Eukaryota</taxon>
        <taxon>Fungi</taxon>
        <taxon>Dikarya</taxon>
        <taxon>Ascomycota</taxon>
        <taxon>Pezizomycotina</taxon>
        <taxon>Eurotiomycetes</taxon>
        <taxon>Eurotiomycetidae</taxon>
        <taxon>Eurotiales</taxon>
        <taxon>Aspergillaceae</taxon>
        <taxon>Aspergillus</taxon>
        <taxon>Aspergillus subgen. Circumdati</taxon>
    </lineage>
</organism>
<feature type="region of interest" description="Disordered" evidence="1">
    <location>
        <begin position="99"/>
        <end position="119"/>
    </location>
</feature>
<evidence type="ECO:0000313" key="2">
    <source>
        <dbReference type="EMBL" id="KAE8328206.1"/>
    </source>
</evidence>
<reference evidence="3" key="1">
    <citation type="submission" date="2019-04" db="EMBL/GenBank/DDBJ databases">
        <title>Friends and foes A comparative genomics studyof 23 Aspergillus species from section Flavi.</title>
        <authorList>
            <consortium name="DOE Joint Genome Institute"/>
            <person name="Kjaerbolling I."/>
            <person name="Vesth T."/>
            <person name="Frisvad J.C."/>
            <person name="Nybo J.L."/>
            <person name="Theobald S."/>
            <person name="Kildgaard S."/>
            <person name="Isbrandt T."/>
            <person name="Kuo A."/>
            <person name="Sato A."/>
            <person name="Lyhne E.K."/>
            <person name="Kogle M.E."/>
            <person name="Wiebenga A."/>
            <person name="Kun R.S."/>
            <person name="Lubbers R.J."/>
            <person name="Makela M.R."/>
            <person name="Barry K."/>
            <person name="Chovatia M."/>
            <person name="Clum A."/>
            <person name="Daum C."/>
            <person name="Haridas S."/>
            <person name="He G."/>
            <person name="LaButti K."/>
            <person name="Lipzen A."/>
            <person name="Mondo S."/>
            <person name="Riley R."/>
            <person name="Salamov A."/>
            <person name="Simmons B.A."/>
            <person name="Magnuson J.K."/>
            <person name="Henrissat B."/>
            <person name="Mortensen U.H."/>
            <person name="Larsen T.O."/>
            <person name="Devries R.P."/>
            <person name="Grigoriev I.V."/>
            <person name="Machida M."/>
            <person name="Baker S.E."/>
            <person name="Andersen M.R."/>
        </authorList>
    </citation>
    <scope>NUCLEOTIDE SEQUENCE [LARGE SCALE GENOMIC DNA]</scope>
    <source>
        <strain evidence="3">CBS 130017</strain>
    </source>
</reference>
<dbReference type="AlphaFoldDB" id="A0A5N6X7A3"/>